<dbReference type="Proteomes" id="UP001220961">
    <property type="component" value="Chromosome 2"/>
</dbReference>
<dbReference type="PANTHER" id="PTHR12978">
    <property type="entry name" value="HISTIDINE TRIAD HIT PROTEIN MEMBER"/>
    <property type="match status" value="1"/>
</dbReference>
<dbReference type="PROSITE" id="PS00892">
    <property type="entry name" value="HIT_1"/>
    <property type="match status" value="1"/>
</dbReference>
<accession>A0AAF0E3Z3</accession>
<comment type="similarity">
    <text evidence="2">Belongs to the HIT family.</text>
</comment>
<dbReference type="InterPro" id="IPR008594">
    <property type="entry name" value="DcpS/DCS2"/>
</dbReference>
<evidence type="ECO:0000256" key="3">
    <source>
        <dbReference type="ARBA" id="ARBA00022490"/>
    </source>
</evidence>
<dbReference type="Pfam" id="PF11969">
    <property type="entry name" value="DcpS_C"/>
    <property type="match status" value="1"/>
</dbReference>
<feature type="binding site" evidence="6">
    <location>
        <position position="132"/>
    </location>
    <ligand>
        <name>substrate</name>
    </ligand>
</feature>
<dbReference type="Pfam" id="PF05652">
    <property type="entry name" value="DcpS"/>
    <property type="match status" value="1"/>
</dbReference>
<evidence type="ECO:0000313" key="8">
    <source>
        <dbReference type="Proteomes" id="UP001220961"/>
    </source>
</evidence>
<dbReference type="GO" id="GO:0140932">
    <property type="term" value="F:5'-(N(7)-methyl 5'-triphosphoguanosine)-[mRNA] diphosphatase activity"/>
    <property type="evidence" value="ECO:0007669"/>
    <property type="project" value="UniProtKB-EC"/>
</dbReference>
<feature type="binding site" evidence="6">
    <location>
        <position position="100"/>
    </location>
    <ligand>
        <name>substrate</name>
    </ligand>
</feature>
<keyword evidence="3" id="KW-0963">Cytoplasm</keyword>
<dbReference type="GO" id="GO:0000932">
    <property type="term" value="C:P-body"/>
    <property type="evidence" value="ECO:0007669"/>
    <property type="project" value="TreeGrafter"/>
</dbReference>
<dbReference type="InterPro" id="IPR019808">
    <property type="entry name" value="Histidine_triad_CS"/>
</dbReference>
<dbReference type="InterPro" id="IPR036265">
    <property type="entry name" value="HIT-like_sf"/>
</dbReference>
<dbReference type="PIRSF" id="PIRSF028973">
    <property type="entry name" value="Scavenger_mRNA_decap_enz"/>
    <property type="match status" value="1"/>
</dbReference>
<evidence type="ECO:0000256" key="6">
    <source>
        <dbReference type="PIRSR" id="PIRSR028973-2"/>
    </source>
</evidence>
<dbReference type="GO" id="GO:0000340">
    <property type="term" value="F:RNA 7-methylguanosine cap binding"/>
    <property type="evidence" value="ECO:0007669"/>
    <property type="project" value="TreeGrafter"/>
</dbReference>
<feature type="active site" description="Nucleophile" evidence="5">
    <location>
        <position position="209"/>
    </location>
</feature>
<feature type="binding site" evidence="6">
    <location>
        <begin position="200"/>
        <end position="211"/>
    </location>
    <ligand>
        <name>substrate</name>
    </ligand>
</feature>
<evidence type="ECO:0000256" key="5">
    <source>
        <dbReference type="PIRSR" id="PIRSR028973-1"/>
    </source>
</evidence>
<protein>
    <submittedName>
        <fullName evidence="7">5'-(N(7)-methyl 5'-triphosphoguanosine)-[mRNA] diphosphatase</fullName>
        <ecNumber evidence="7">3.6.1.59</ecNumber>
    </submittedName>
</protein>
<keyword evidence="8" id="KW-1185">Reference proteome</keyword>
<dbReference type="PANTHER" id="PTHR12978:SF0">
    <property type="entry name" value="M7GPPPX DIPHOSPHATASE"/>
    <property type="match status" value="1"/>
</dbReference>
<dbReference type="SUPFAM" id="SSF54197">
    <property type="entry name" value="HIT-like"/>
    <property type="match status" value="1"/>
</dbReference>
<dbReference type="SUPFAM" id="SSF102860">
    <property type="entry name" value="mRNA decapping enzyme DcpS N-terminal domain"/>
    <property type="match status" value="1"/>
</dbReference>
<evidence type="ECO:0000256" key="4">
    <source>
        <dbReference type="ARBA" id="ARBA00022553"/>
    </source>
</evidence>
<dbReference type="EMBL" id="CP119909">
    <property type="protein sequence ID" value="WFD19062.1"/>
    <property type="molecule type" value="Genomic_DNA"/>
</dbReference>
<reference evidence="7" key="1">
    <citation type="submission" date="2023-03" db="EMBL/GenBank/DDBJ databases">
        <title>Mating type loci evolution in Malassezia.</title>
        <authorList>
            <person name="Coelho M.A."/>
        </authorList>
    </citation>
    <scope>NUCLEOTIDE SEQUENCE</scope>
    <source>
        <strain evidence="7">CBS 10434</strain>
    </source>
</reference>
<keyword evidence="4" id="KW-0597">Phosphoprotein</keyword>
<evidence type="ECO:0000313" key="7">
    <source>
        <dbReference type="EMBL" id="WFD19062.1"/>
    </source>
</evidence>
<dbReference type="EC" id="3.6.1.59" evidence="7"/>
<dbReference type="InterPro" id="IPR011145">
    <property type="entry name" value="Scavenger_mRNA_decap_enz_N"/>
</dbReference>
<dbReference type="Gene3D" id="3.30.200.40">
    <property type="entry name" value="Scavenger mRNA decapping enzyme, N-terminal domain"/>
    <property type="match status" value="1"/>
</dbReference>
<dbReference type="AlphaFoldDB" id="A0AAF0E3Z3"/>
<feature type="binding site" evidence="6">
    <location>
        <position position="110"/>
    </location>
    <ligand>
        <name>substrate</name>
    </ligand>
</feature>
<organism evidence="7 8">
    <name type="scientific">Malassezia caprae</name>
    <dbReference type="NCBI Taxonomy" id="1381934"/>
    <lineage>
        <taxon>Eukaryota</taxon>
        <taxon>Fungi</taxon>
        <taxon>Dikarya</taxon>
        <taxon>Basidiomycota</taxon>
        <taxon>Ustilaginomycotina</taxon>
        <taxon>Malasseziomycetes</taxon>
        <taxon>Malasseziales</taxon>
        <taxon>Malasseziaceae</taxon>
        <taxon>Malassezia</taxon>
    </lineage>
</organism>
<evidence type="ECO:0000256" key="2">
    <source>
        <dbReference type="ARBA" id="ARBA00010208"/>
    </source>
</evidence>
<comment type="subcellular location">
    <subcellularLocation>
        <location evidence="1">Cytoplasm</location>
    </subcellularLocation>
</comment>
<gene>
    <name evidence="7" type="ORF">MCAP1_001278</name>
</gene>
<feature type="binding site" evidence="6">
    <location>
        <position position="130"/>
    </location>
    <ligand>
        <name>substrate</name>
    </ligand>
</feature>
<proteinExistence type="inferred from homology"/>
<dbReference type="GO" id="GO:0005634">
    <property type="term" value="C:nucleus"/>
    <property type="evidence" value="ECO:0007669"/>
    <property type="project" value="TreeGrafter"/>
</dbReference>
<sequence>MEKTHFSPQFLATIETGLSNALSRMESIGQNDIYTWVFGWQTVAEDEQAHMKMTLICPATDELIAKYSTPNRRMILETPQMYKTVTKPWIDSLPASKTAWVRNILQGVSEQGSILYSDEDPKSGFVLLPDMKWDRRSLSSLYLVAIVRDDSLKTMRDLTKEHIPLLRKIQMAGTQVARDNFGLSSASADGSATPLRCYLHYMPTYFHLHVHLLSANFTTHPGALVGQAHLLEDVISLLDLGVAFTDRTMGYAMSDGHPLLQALHNAGYAL</sequence>
<dbReference type="GO" id="GO:0000290">
    <property type="term" value="P:deadenylation-dependent decapping of nuclear-transcribed mRNA"/>
    <property type="evidence" value="ECO:0007669"/>
    <property type="project" value="InterPro"/>
</dbReference>
<name>A0AAF0E3Z3_9BASI</name>
<evidence type="ECO:0000256" key="1">
    <source>
        <dbReference type="ARBA" id="ARBA00004496"/>
    </source>
</evidence>
<keyword evidence="7" id="KW-0378">Hydrolase</keyword>
<dbReference type="Gene3D" id="3.30.428.10">
    <property type="entry name" value="HIT-like"/>
    <property type="match status" value="1"/>
</dbReference>